<evidence type="ECO:0000256" key="1">
    <source>
        <dbReference type="SAM" id="SignalP"/>
    </source>
</evidence>
<feature type="signal peptide" evidence="1">
    <location>
        <begin position="1"/>
        <end position="21"/>
    </location>
</feature>
<comment type="caution">
    <text evidence="2">The sequence shown here is derived from an EMBL/GenBank/DDBJ whole genome shotgun (WGS) entry which is preliminary data.</text>
</comment>
<protein>
    <submittedName>
        <fullName evidence="2">Uncharacterized protein</fullName>
    </submittedName>
</protein>
<keyword evidence="3" id="KW-1185">Reference proteome</keyword>
<dbReference type="EMBL" id="JAIWYP010000008">
    <property type="protein sequence ID" value="KAH3781366.1"/>
    <property type="molecule type" value="Genomic_DNA"/>
</dbReference>
<accession>A0A9D4EKL3</accession>
<dbReference type="Proteomes" id="UP000828390">
    <property type="component" value="Unassembled WGS sequence"/>
</dbReference>
<reference evidence="2" key="2">
    <citation type="submission" date="2020-11" db="EMBL/GenBank/DDBJ databases">
        <authorList>
            <person name="McCartney M.A."/>
            <person name="Auch B."/>
            <person name="Kono T."/>
            <person name="Mallez S."/>
            <person name="Becker A."/>
            <person name="Gohl D.M."/>
            <person name="Silverstein K.A.T."/>
            <person name="Koren S."/>
            <person name="Bechman K.B."/>
            <person name="Herman A."/>
            <person name="Abrahante J.E."/>
            <person name="Garbe J."/>
        </authorList>
    </citation>
    <scope>NUCLEOTIDE SEQUENCE</scope>
    <source>
        <strain evidence="2">Duluth1</strain>
        <tissue evidence="2">Whole animal</tissue>
    </source>
</reference>
<gene>
    <name evidence="2" type="ORF">DPMN_159193</name>
</gene>
<dbReference type="AlphaFoldDB" id="A0A9D4EKL3"/>
<reference evidence="2" key="1">
    <citation type="journal article" date="2019" name="bioRxiv">
        <title>The Genome of the Zebra Mussel, Dreissena polymorpha: A Resource for Invasive Species Research.</title>
        <authorList>
            <person name="McCartney M.A."/>
            <person name="Auch B."/>
            <person name="Kono T."/>
            <person name="Mallez S."/>
            <person name="Zhang Y."/>
            <person name="Obille A."/>
            <person name="Becker A."/>
            <person name="Abrahante J.E."/>
            <person name="Garbe J."/>
            <person name="Badalamenti J.P."/>
            <person name="Herman A."/>
            <person name="Mangelson H."/>
            <person name="Liachko I."/>
            <person name="Sullivan S."/>
            <person name="Sone E.D."/>
            <person name="Koren S."/>
            <person name="Silverstein K.A.T."/>
            <person name="Beckman K.B."/>
            <person name="Gohl D.M."/>
        </authorList>
    </citation>
    <scope>NUCLEOTIDE SEQUENCE</scope>
    <source>
        <strain evidence="2">Duluth1</strain>
        <tissue evidence="2">Whole animal</tissue>
    </source>
</reference>
<organism evidence="2 3">
    <name type="scientific">Dreissena polymorpha</name>
    <name type="common">Zebra mussel</name>
    <name type="synonym">Mytilus polymorpha</name>
    <dbReference type="NCBI Taxonomy" id="45954"/>
    <lineage>
        <taxon>Eukaryota</taxon>
        <taxon>Metazoa</taxon>
        <taxon>Spiralia</taxon>
        <taxon>Lophotrochozoa</taxon>
        <taxon>Mollusca</taxon>
        <taxon>Bivalvia</taxon>
        <taxon>Autobranchia</taxon>
        <taxon>Heteroconchia</taxon>
        <taxon>Euheterodonta</taxon>
        <taxon>Imparidentia</taxon>
        <taxon>Neoheterodontei</taxon>
        <taxon>Myida</taxon>
        <taxon>Dreissenoidea</taxon>
        <taxon>Dreissenidae</taxon>
        <taxon>Dreissena</taxon>
    </lineage>
</organism>
<evidence type="ECO:0000313" key="2">
    <source>
        <dbReference type="EMBL" id="KAH3781366.1"/>
    </source>
</evidence>
<sequence>MKITLLCAFLVVFLAISFVHGTPANNGRGLGGAKGGKEMMYEYDGEMGDNGMLYDYNDMRTGEKIGDRDVGK</sequence>
<name>A0A9D4EKL3_DREPO</name>
<evidence type="ECO:0000313" key="3">
    <source>
        <dbReference type="Proteomes" id="UP000828390"/>
    </source>
</evidence>
<proteinExistence type="predicted"/>
<keyword evidence="1" id="KW-0732">Signal</keyword>
<feature type="chain" id="PRO_5039241965" evidence="1">
    <location>
        <begin position="22"/>
        <end position="72"/>
    </location>
</feature>